<accession>A0A1T4NII7</accession>
<evidence type="ECO:0000256" key="1">
    <source>
        <dbReference type="SAM" id="SignalP"/>
    </source>
</evidence>
<keyword evidence="1" id="KW-0732">Signal</keyword>
<evidence type="ECO:0000313" key="3">
    <source>
        <dbReference type="EMBL" id="SJZ79062.1"/>
    </source>
</evidence>
<feature type="chain" id="PRO_5013182403" evidence="1">
    <location>
        <begin position="21"/>
        <end position="324"/>
    </location>
</feature>
<dbReference type="PROSITE" id="PS51257">
    <property type="entry name" value="PROKAR_LIPOPROTEIN"/>
    <property type="match status" value="1"/>
</dbReference>
<protein>
    <submittedName>
        <fullName evidence="3">Major paralogous domain-containing protein</fullName>
    </submittedName>
</protein>
<reference evidence="3 4" key="1">
    <citation type="submission" date="2017-02" db="EMBL/GenBank/DDBJ databases">
        <authorList>
            <person name="Peterson S.W."/>
        </authorList>
    </citation>
    <scope>NUCLEOTIDE SEQUENCE [LARGE SCALE GENOMIC DNA]</scope>
    <source>
        <strain evidence="3 4">ATCC 43854</strain>
    </source>
</reference>
<dbReference type="Pfam" id="PF09603">
    <property type="entry name" value="Fib_succ_major"/>
    <property type="match status" value="1"/>
</dbReference>
<evidence type="ECO:0000259" key="2">
    <source>
        <dbReference type="Pfam" id="PF09603"/>
    </source>
</evidence>
<dbReference type="STRING" id="28122.SAMN02745108_01610"/>
<dbReference type="AlphaFoldDB" id="A0A1T4NII7"/>
<dbReference type="Proteomes" id="UP000190449">
    <property type="component" value="Unassembled WGS sequence"/>
</dbReference>
<evidence type="ECO:0000313" key="4">
    <source>
        <dbReference type="Proteomes" id="UP000190449"/>
    </source>
</evidence>
<feature type="signal peptide" evidence="1">
    <location>
        <begin position="1"/>
        <end position="20"/>
    </location>
</feature>
<dbReference type="NCBIfam" id="TIGR02145">
    <property type="entry name" value="Fib_succ_major"/>
    <property type="match status" value="1"/>
</dbReference>
<name>A0A1T4NII7_9BACT</name>
<proteinExistence type="predicted"/>
<sequence>MNIRKSIFAFTILSALFLAACGDDSGSSASGNAIPEADPNATLVSQVPVGDVYSDLTVRDANGNVVGVFDPNTGYITLSDGRVVTMDGNSVFESSSSSSLEKVNWQYLNPNIAYGTFTDSRDGQVYKTVTIGTQTWMAENLNYAYLQPTSTEDSSSFCYRNEPDSCAKYGRLYTWAAAMDSAGVFSDGGKGCGYGIKCSATEPVRGVCPEGWHLPSDAEWKVLIETVGGEDVAGKKLKSTGGWVDYEGESGNGTDEYGFSVLPAGFRLGDDYYRNAGKIAHFWRSTEGRSGDGAYSWYFFYEDEHVHSYYNYKDLGCSVRCLKD</sequence>
<feature type="domain" description="Fibrobacter succinogenes major paralogous" evidence="2">
    <location>
        <begin position="129"/>
        <end position="323"/>
    </location>
</feature>
<organism evidence="3 4">
    <name type="scientific">Fibrobacter intestinalis</name>
    <dbReference type="NCBI Taxonomy" id="28122"/>
    <lineage>
        <taxon>Bacteria</taxon>
        <taxon>Pseudomonadati</taxon>
        <taxon>Fibrobacterota</taxon>
        <taxon>Fibrobacteria</taxon>
        <taxon>Fibrobacterales</taxon>
        <taxon>Fibrobacteraceae</taxon>
        <taxon>Fibrobacter</taxon>
    </lineage>
</organism>
<dbReference type="InterPro" id="IPR011871">
    <property type="entry name" value="Fib_succ_major"/>
</dbReference>
<dbReference type="EMBL" id="FUWU01000025">
    <property type="protein sequence ID" value="SJZ79062.1"/>
    <property type="molecule type" value="Genomic_DNA"/>
</dbReference>
<dbReference type="RefSeq" id="WP_078776531.1">
    <property type="nucleotide sequence ID" value="NZ_FUWU01000025.1"/>
</dbReference>
<gene>
    <name evidence="3" type="ORF">SAMN02745108_01610</name>
</gene>